<accession>A0AAD7HCU3</accession>
<comment type="caution">
    <text evidence="1">The sequence shown here is derived from an EMBL/GenBank/DDBJ whole genome shotgun (WGS) entry which is preliminary data.</text>
</comment>
<keyword evidence="2" id="KW-1185">Reference proteome</keyword>
<reference evidence="1" key="1">
    <citation type="submission" date="2023-03" db="EMBL/GenBank/DDBJ databases">
        <title>Massive genome expansion in bonnet fungi (Mycena s.s.) driven by repeated elements and novel gene families across ecological guilds.</title>
        <authorList>
            <consortium name="Lawrence Berkeley National Laboratory"/>
            <person name="Harder C.B."/>
            <person name="Miyauchi S."/>
            <person name="Viragh M."/>
            <person name="Kuo A."/>
            <person name="Thoen E."/>
            <person name="Andreopoulos B."/>
            <person name="Lu D."/>
            <person name="Skrede I."/>
            <person name="Drula E."/>
            <person name="Henrissat B."/>
            <person name="Morin E."/>
            <person name="Kohler A."/>
            <person name="Barry K."/>
            <person name="LaButti K."/>
            <person name="Morin E."/>
            <person name="Salamov A."/>
            <person name="Lipzen A."/>
            <person name="Mereny Z."/>
            <person name="Hegedus B."/>
            <person name="Baldrian P."/>
            <person name="Stursova M."/>
            <person name="Weitz H."/>
            <person name="Taylor A."/>
            <person name="Grigoriev I.V."/>
            <person name="Nagy L.G."/>
            <person name="Martin F."/>
            <person name="Kauserud H."/>
        </authorList>
    </citation>
    <scope>NUCLEOTIDE SEQUENCE</scope>
    <source>
        <strain evidence="1">CBHHK182m</strain>
    </source>
</reference>
<dbReference type="AlphaFoldDB" id="A0AAD7HCU3"/>
<name>A0AAD7HCU3_9AGAR</name>
<gene>
    <name evidence="1" type="ORF">B0H16DRAFT_1799330</name>
</gene>
<proteinExistence type="predicted"/>
<sequence>MVFLRTAPTGTTKITQTRGKAFLYTTLRMSLVEIETMTKVPAGRKKKIPAANMNIGHVGARIKRLPFLKMEDIFTNTEAPIIHDCVVSVGEQRFLISAHYRPTEAINGGLQKAFPGYAWRGEIVAVALGRVNPYVDKVKNALYKEAINKKGQADVGPGAFPRRRKSTGVKSKSLKFVPGLPINMYDQGWLEGDMMRKYDLRPTALPYDFTHDENIMDSLDDFGNGYGLI</sequence>
<evidence type="ECO:0000313" key="1">
    <source>
        <dbReference type="EMBL" id="KAJ7717326.1"/>
    </source>
</evidence>
<evidence type="ECO:0000313" key="2">
    <source>
        <dbReference type="Proteomes" id="UP001215598"/>
    </source>
</evidence>
<dbReference type="Proteomes" id="UP001215598">
    <property type="component" value="Unassembled WGS sequence"/>
</dbReference>
<organism evidence="1 2">
    <name type="scientific">Mycena metata</name>
    <dbReference type="NCBI Taxonomy" id="1033252"/>
    <lineage>
        <taxon>Eukaryota</taxon>
        <taxon>Fungi</taxon>
        <taxon>Dikarya</taxon>
        <taxon>Basidiomycota</taxon>
        <taxon>Agaricomycotina</taxon>
        <taxon>Agaricomycetes</taxon>
        <taxon>Agaricomycetidae</taxon>
        <taxon>Agaricales</taxon>
        <taxon>Marasmiineae</taxon>
        <taxon>Mycenaceae</taxon>
        <taxon>Mycena</taxon>
    </lineage>
</organism>
<protein>
    <submittedName>
        <fullName evidence="1">Uncharacterized protein</fullName>
    </submittedName>
</protein>
<dbReference type="EMBL" id="JARKIB010000278">
    <property type="protein sequence ID" value="KAJ7717326.1"/>
    <property type="molecule type" value="Genomic_DNA"/>
</dbReference>